<feature type="domain" description="Ysc84 actin-binding" evidence="1">
    <location>
        <begin position="95"/>
        <end position="177"/>
    </location>
</feature>
<sequence length="183" mass="19890">MNIKNSKYILAILFISLFFTQISFAKSAAALDKDVDIAIKKFEKQVIGGKAFLPKTKAYLVFPSVIRGGIIIGGKYGEGALRVNGETKYYYSMTSASVGFQAGVQEYAMIIAFLSDASLKNFIKSNGWEAGIDGSITISDWGHSKDLSSISFEKPIVGFIYGEKGLMASVSIAGTKFRKIIPQ</sequence>
<evidence type="ECO:0000259" key="1">
    <source>
        <dbReference type="Pfam" id="PF04366"/>
    </source>
</evidence>
<evidence type="ECO:0000313" key="2">
    <source>
        <dbReference type="EMBL" id="SFV68518.1"/>
    </source>
</evidence>
<keyword evidence="2" id="KW-0449">Lipoprotein</keyword>
<protein>
    <submittedName>
        <fullName evidence="2">Putative lipoprotein</fullName>
    </submittedName>
</protein>
<proteinExistence type="predicted"/>
<accession>A0A1W1CRK9</accession>
<dbReference type="InterPro" id="IPR007461">
    <property type="entry name" value="Ysc84_actin-binding"/>
</dbReference>
<gene>
    <name evidence="2" type="ORF">MNB_SV-3-1315</name>
</gene>
<dbReference type="AlphaFoldDB" id="A0A1W1CRK9"/>
<dbReference type="EMBL" id="FPHI01000040">
    <property type="protein sequence ID" value="SFV68518.1"/>
    <property type="molecule type" value="Genomic_DNA"/>
</dbReference>
<dbReference type="Pfam" id="PF04366">
    <property type="entry name" value="Ysc84"/>
    <property type="match status" value="1"/>
</dbReference>
<name>A0A1W1CRK9_9ZZZZ</name>
<organism evidence="2">
    <name type="scientific">hydrothermal vent metagenome</name>
    <dbReference type="NCBI Taxonomy" id="652676"/>
    <lineage>
        <taxon>unclassified sequences</taxon>
        <taxon>metagenomes</taxon>
        <taxon>ecological metagenomes</taxon>
    </lineage>
</organism>
<reference evidence="2" key="1">
    <citation type="submission" date="2016-10" db="EMBL/GenBank/DDBJ databases">
        <authorList>
            <person name="de Groot N.N."/>
        </authorList>
    </citation>
    <scope>NUCLEOTIDE SEQUENCE</scope>
</reference>